<keyword evidence="3" id="KW-1185">Reference proteome</keyword>
<comment type="caution">
    <text evidence="2">The sequence shown here is derived from an EMBL/GenBank/DDBJ whole genome shotgun (WGS) entry which is preliminary data.</text>
</comment>
<dbReference type="EMBL" id="BTFZ01000003">
    <property type="protein sequence ID" value="GMM34600.1"/>
    <property type="molecule type" value="Genomic_DNA"/>
</dbReference>
<proteinExistence type="predicted"/>
<name>A0AAV5QI36_9ASCO</name>
<feature type="compositionally biased region" description="Low complexity" evidence="1">
    <location>
        <begin position="45"/>
        <end position="70"/>
    </location>
</feature>
<gene>
    <name evidence="2" type="ORF">DASC09_019250</name>
</gene>
<evidence type="ECO:0000256" key="1">
    <source>
        <dbReference type="SAM" id="MobiDB-lite"/>
    </source>
</evidence>
<feature type="compositionally biased region" description="Low complexity" evidence="1">
    <location>
        <begin position="7"/>
        <end position="32"/>
    </location>
</feature>
<evidence type="ECO:0000313" key="3">
    <source>
        <dbReference type="Proteomes" id="UP001360560"/>
    </source>
</evidence>
<protein>
    <submittedName>
        <fullName evidence="2">Uncharacterized protein</fullName>
    </submittedName>
</protein>
<sequence>MAMTEHSSPSSRSFLHSSSPSSSLLQPPAAAPVAIIRGTAPPASPASSSSTPFSFSFSSQLTPSLSSSSSFQFNINTNATSIITPKNRMSSPTSPGISDSPIPIFFNQSKISMSNNSKKRSFRDMAEGDEEDQYGRINAYDEDSDFELIV</sequence>
<dbReference type="GeneID" id="90072579"/>
<organism evidence="2 3">
    <name type="scientific">Saccharomycopsis crataegensis</name>
    <dbReference type="NCBI Taxonomy" id="43959"/>
    <lineage>
        <taxon>Eukaryota</taxon>
        <taxon>Fungi</taxon>
        <taxon>Dikarya</taxon>
        <taxon>Ascomycota</taxon>
        <taxon>Saccharomycotina</taxon>
        <taxon>Saccharomycetes</taxon>
        <taxon>Saccharomycopsidaceae</taxon>
        <taxon>Saccharomycopsis</taxon>
    </lineage>
</organism>
<dbReference type="Proteomes" id="UP001360560">
    <property type="component" value="Unassembled WGS sequence"/>
</dbReference>
<reference evidence="2 3" key="1">
    <citation type="journal article" date="2023" name="Elife">
        <title>Identification of key yeast species and microbe-microbe interactions impacting larval growth of Drosophila in the wild.</title>
        <authorList>
            <person name="Mure A."/>
            <person name="Sugiura Y."/>
            <person name="Maeda R."/>
            <person name="Honda K."/>
            <person name="Sakurai N."/>
            <person name="Takahashi Y."/>
            <person name="Watada M."/>
            <person name="Katoh T."/>
            <person name="Gotoh A."/>
            <person name="Gotoh Y."/>
            <person name="Taniguchi I."/>
            <person name="Nakamura K."/>
            <person name="Hayashi T."/>
            <person name="Katayama T."/>
            <person name="Uemura T."/>
            <person name="Hattori Y."/>
        </authorList>
    </citation>
    <scope>NUCLEOTIDE SEQUENCE [LARGE SCALE GENOMIC DNA]</scope>
    <source>
        <strain evidence="2 3">SC-9</strain>
    </source>
</reference>
<evidence type="ECO:0000313" key="2">
    <source>
        <dbReference type="EMBL" id="GMM34600.1"/>
    </source>
</evidence>
<dbReference type="AlphaFoldDB" id="A0AAV5QI36"/>
<dbReference type="RefSeq" id="XP_064851600.1">
    <property type="nucleotide sequence ID" value="XM_064995528.1"/>
</dbReference>
<accession>A0AAV5QI36</accession>
<feature type="region of interest" description="Disordered" evidence="1">
    <location>
        <begin position="1"/>
        <end position="70"/>
    </location>
</feature>